<dbReference type="InterPro" id="IPR027417">
    <property type="entry name" value="P-loop_NTPase"/>
</dbReference>
<reference evidence="4 5" key="1">
    <citation type="submission" date="2020-09" db="EMBL/GenBank/DDBJ databases">
        <title>Diversity and distribution of actinomycetes associated with coral in the coast of Hainan.</title>
        <authorList>
            <person name="Li F."/>
        </authorList>
    </citation>
    <scope>NUCLEOTIDE SEQUENCE [LARGE SCALE GENOMIC DNA]</scope>
    <source>
        <strain evidence="4 5">HNM0947</strain>
    </source>
</reference>
<accession>A0ABR9P9U2</accession>
<feature type="domain" description="HTH luxR-type" evidence="3">
    <location>
        <begin position="838"/>
        <end position="902"/>
    </location>
</feature>
<dbReference type="InterPro" id="IPR036388">
    <property type="entry name" value="WH-like_DNA-bd_sf"/>
</dbReference>
<dbReference type="SUPFAM" id="SSF52540">
    <property type="entry name" value="P-loop containing nucleoside triphosphate hydrolases"/>
    <property type="match status" value="1"/>
</dbReference>
<dbReference type="PROSITE" id="PS50043">
    <property type="entry name" value="HTH_LUXR_2"/>
    <property type="match status" value="1"/>
</dbReference>
<dbReference type="Pfam" id="PF00196">
    <property type="entry name" value="GerE"/>
    <property type="match status" value="1"/>
</dbReference>
<dbReference type="PANTHER" id="PTHR16305">
    <property type="entry name" value="TESTICULAR SOLUBLE ADENYLYL CYCLASE"/>
    <property type="match status" value="1"/>
</dbReference>
<dbReference type="InterPro" id="IPR041664">
    <property type="entry name" value="AAA_16"/>
</dbReference>
<evidence type="ECO:0000256" key="1">
    <source>
        <dbReference type="ARBA" id="ARBA00022741"/>
    </source>
</evidence>
<proteinExistence type="predicted"/>
<dbReference type="RefSeq" id="WP_193123215.1">
    <property type="nucleotide sequence ID" value="NZ_JADBGI010000016.1"/>
</dbReference>
<dbReference type="PANTHER" id="PTHR16305:SF28">
    <property type="entry name" value="GUANYLATE CYCLASE DOMAIN-CONTAINING PROTEIN"/>
    <property type="match status" value="1"/>
</dbReference>
<organism evidence="4 5">
    <name type="scientific">Nocardiopsis coralli</name>
    <dbReference type="NCBI Taxonomy" id="2772213"/>
    <lineage>
        <taxon>Bacteria</taxon>
        <taxon>Bacillati</taxon>
        <taxon>Actinomycetota</taxon>
        <taxon>Actinomycetes</taxon>
        <taxon>Streptosporangiales</taxon>
        <taxon>Nocardiopsidaceae</taxon>
        <taxon>Nocardiopsis</taxon>
    </lineage>
</organism>
<dbReference type="InterPro" id="IPR011990">
    <property type="entry name" value="TPR-like_helical_dom_sf"/>
</dbReference>
<dbReference type="Proteomes" id="UP000806528">
    <property type="component" value="Unassembled WGS sequence"/>
</dbReference>
<dbReference type="SUPFAM" id="SSF48452">
    <property type="entry name" value="TPR-like"/>
    <property type="match status" value="2"/>
</dbReference>
<dbReference type="Pfam" id="PF13424">
    <property type="entry name" value="TPR_12"/>
    <property type="match status" value="1"/>
</dbReference>
<sequence>MSETGHPVTTLRRHELDTLNAHLATARSDRSLLVLLEGPLGSGRTTLLSRFTRQCGDGITVSVSALPWTSDSPYDLAEQVLDALPLPGAAGEAGRPAPSPLMLAEAFTTADRPVTVVVDDAHWTDTESLRALVTAVRRAGCGRVLVLLAADDGAADLSPAFRRLRDRHVDHTVPLRPLTSAEIRDLAHTAAGVHLSPGKARLLHEHTGGDLSSVLRILAEATPDTWRDTSRSLPVPASVHAEVHEALHRCSPAGAAAARLVSVLHEPVRYEDVRDVLGVRDPLPGLDEAVRHGLLRVVDGTARTCFRFVSPMARAAVYRSVPPAERRELHLRAAAGLDGTDAVLEHRAAAALGGDEELSAALRDRAGVHAAAGEWPTAARLFLTAAELTDGCDTRDALTIAGVDALVGSADIPAAMMHTPMLEEVRPCPSRDASLGYLDIHRGRRRAAHASLHRAVAALNPATDPAGFASVAQRLVLHSLCEWRPERLVHWAERVQETGEPGTSPVVEAWAIRTLGQAIVHGEGDGSRERLVAEIGSVSATHTQRFQMAAGWVALAMDDPVPARGLLESALPTREGDGSARISLWAEAWLARTHFVLGEWDEALRVVARASARFERYELTLLSPLLHWTAAQVHALRGDQAAAGNHLRRLDTSPEGYPIQVIPSAMCNIQCAAVRGDHEAVLRAARPLLELSESVDFHQPGFWPWHDMYADALVLAGRVEEADAFLRPHEERSALAGHRSTMAKLSAARGRIHAARGDIDQCRRAFERALELIEDIPVPYYRARIHFGHGQALRRAGKRREADAALASAREIYVSLGASVYVDQCDRELRAGGFNRPRSEDPTKLTAQEWAVTELVASGMTNREAAERLCVSVKTVQYHLTRIYAKCGVRSRSALAAKFAEA</sequence>
<dbReference type="CDD" id="cd06170">
    <property type="entry name" value="LuxR_C_like"/>
    <property type="match status" value="1"/>
</dbReference>
<dbReference type="Gene3D" id="1.25.40.10">
    <property type="entry name" value="Tetratricopeptide repeat domain"/>
    <property type="match status" value="1"/>
</dbReference>
<keyword evidence="5" id="KW-1185">Reference proteome</keyword>
<dbReference type="SUPFAM" id="SSF46894">
    <property type="entry name" value="C-terminal effector domain of the bipartite response regulators"/>
    <property type="match status" value="1"/>
</dbReference>
<keyword evidence="1" id="KW-0547">Nucleotide-binding</keyword>
<keyword evidence="2" id="KW-0067">ATP-binding</keyword>
<protein>
    <submittedName>
        <fullName evidence="4">AAA family ATPase</fullName>
    </submittedName>
</protein>
<dbReference type="Pfam" id="PF13191">
    <property type="entry name" value="AAA_16"/>
    <property type="match status" value="1"/>
</dbReference>
<gene>
    <name evidence="4" type="ORF">IDM40_18150</name>
</gene>
<evidence type="ECO:0000313" key="5">
    <source>
        <dbReference type="Proteomes" id="UP000806528"/>
    </source>
</evidence>
<dbReference type="InterPro" id="IPR016032">
    <property type="entry name" value="Sig_transdc_resp-reg_C-effctor"/>
</dbReference>
<dbReference type="PRINTS" id="PR00038">
    <property type="entry name" value="HTHLUXR"/>
</dbReference>
<evidence type="ECO:0000313" key="4">
    <source>
        <dbReference type="EMBL" id="MBE3000607.1"/>
    </source>
</evidence>
<dbReference type="InterPro" id="IPR000792">
    <property type="entry name" value="Tscrpt_reg_LuxR_C"/>
</dbReference>
<dbReference type="EMBL" id="JADBGI010000016">
    <property type="protein sequence ID" value="MBE3000607.1"/>
    <property type="molecule type" value="Genomic_DNA"/>
</dbReference>
<name>A0ABR9P9U2_9ACTN</name>
<evidence type="ECO:0000256" key="2">
    <source>
        <dbReference type="ARBA" id="ARBA00022840"/>
    </source>
</evidence>
<dbReference type="Gene3D" id="1.10.10.10">
    <property type="entry name" value="Winged helix-like DNA-binding domain superfamily/Winged helix DNA-binding domain"/>
    <property type="match status" value="1"/>
</dbReference>
<evidence type="ECO:0000259" key="3">
    <source>
        <dbReference type="PROSITE" id="PS50043"/>
    </source>
</evidence>
<dbReference type="SMART" id="SM00421">
    <property type="entry name" value="HTH_LUXR"/>
    <property type="match status" value="1"/>
</dbReference>
<comment type="caution">
    <text evidence="4">The sequence shown here is derived from an EMBL/GenBank/DDBJ whole genome shotgun (WGS) entry which is preliminary data.</text>
</comment>